<gene>
    <name evidence="2" type="ORF">NCTC13315_02687</name>
</gene>
<feature type="signal peptide" evidence="1">
    <location>
        <begin position="1"/>
        <end position="20"/>
    </location>
</feature>
<dbReference type="RefSeq" id="WP_115303846.1">
    <property type="nucleotide sequence ID" value="NZ_CAAAHO010000005.1"/>
</dbReference>
<dbReference type="EMBL" id="UGNV01000001">
    <property type="protein sequence ID" value="STX30123.1"/>
    <property type="molecule type" value="Genomic_DNA"/>
</dbReference>
<evidence type="ECO:0000256" key="1">
    <source>
        <dbReference type="SAM" id="SignalP"/>
    </source>
</evidence>
<reference evidence="2 3" key="1">
    <citation type="submission" date="2018-06" db="EMBL/GenBank/DDBJ databases">
        <authorList>
            <consortium name="Pathogen Informatics"/>
            <person name="Doyle S."/>
        </authorList>
    </citation>
    <scope>NUCLEOTIDE SEQUENCE [LARGE SCALE GENOMIC DNA]</scope>
    <source>
        <strain evidence="2 3">NCTC13315</strain>
    </source>
</reference>
<dbReference type="AlphaFoldDB" id="A0A378I530"/>
<protein>
    <submittedName>
        <fullName evidence="2">Enhanced entry protein EnhB</fullName>
    </submittedName>
</protein>
<keyword evidence="1" id="KW-0732">Signal</keyword>
<dbReference type="Proteomes" id="UP000254968">
    <property type="component" value="Unassembled WGS sequence"/>
</dbReference>
<organism evidence="2 3">
    <name type="scientific">Legionella beliardensis</name>
    <dbReference type="NCBI Taxonomy" id="91822"/>
    <lineage>
        <taxon>Bacteria</taxon>
        <taxon>Pseudomonadati</taxon>
        <taxon>Pseudomonadota</taxon>
        <taxon>Gammaproteobacteria</taxon>
        <taxon>Legionellales</taxon>
        <taxon>Legionellaceae</taxon>
        <taxon>Legionella</taxon>
    </lineage>
</organism>
<feature type="chain" id="PRO_5016805614" evidence="1">
    <location>
        <begin position="21"/>
        <end position="155"/>
    </location>
</feature>
<sequence>MKFYSAVMLLIINTLAYGQATFPTGCNPISVQGETVLLKTKQPVVFLIYNNAADDLWITHPVSEPSASAGWSSRLETHNWSAFALDQKSFELSCIESKPGHEQQIPCAGILSICKWPALKIPAGTTGTFWAAENMNLQALNAYLGGRGFKLLSAQ</sequence>
<evidence type="ECO:0000313" key="2">
    <source>
        <dbReference type="EMBL" id="STX30123.1"/>
    </source>
</evidence>
<name>A0A378I530_9GAMM</name>
<accession>A0A378I530</accession>
<dbReference type="OrthoDB" id="5645169at2"/>
<proteinExistence type="predicted"/>
<keyword evidence="3" id="KW-1185">Reference proteome</keyword>
<evidence type="ECO:0000313" key="3">
    <source>
        <dbReference type="Proteomes" id="UP000254968"/>
    </source>
</evidence>